<proteinExistence type="predicted"/>
<dbReference type="InterPro" id="IPR002645">
    <property type="entry name" value="STAS_dom"/>
</dbReference>
<sequence length="551" mass="58645">MSSKFYDFKNLKGDLTGGLVAGVVALPLALAFGVQSGLGAIAGLYGAIAVGVFAAIFGGTATQASGPTGPMTVVSAALVAASIEITGSLEAAMPIIILTFLLGGIFQIVFGFLNIAGYVKYFPYPVVSGFMSGVGLIIIILQLFPFVGLSSAKSTWLVMQDLPRLFSDFNWQALVLGVITIIVYFVFPYITKAIPSALVALIFSSVLSFLLKWDVPIIGEIPSGLPSLQVSGLFSIDASAYALVLEYALVLAVLGSIDSLLTSVIADNMTKTKHNSNRELIGQGIGNSIAAIFGGIPGAGATKGTVININSGGRTRLSGATHGLFLLAVLLGLGKLAAFIPLSVLAGLLIPIAFKIIDVKGLKHLLVVPRADAVVLIIVLLITTFGSLIQAVGIGLLLASLLFMKRASDIGEKGMEVGTLAGFDGEKPWQDEKEFYEAHKDKVYIKHLYGPLFFGFTSHFQDEIANIPEQVKALIIRLDRVPYIDQSGLYALENAVLELEQRGIQVLLTAVQEQPKDKLISIDIVPDLISEAHIFDTIEDAYAYLRTHFKL</sequence>
<keyword evidence="4 5" id="KW-0472">Membrane</keyword>
<name>A0A2T1NGW5_9FLAO</name>
<dbReference type="SUPFAM" id="SSF52091">
    <property type="entry name" value="SpoIIaa-like"/>
    <property type="match status" value="1"/>
</dbReference>
<evidence type="ECO:0000256" key="1">
    <source>
        <dbReference type="ARBA" id="ARBA00004141"/>
    </source>
</evidence>
<keyword evidence="3 5" id="KW-1133">Transmembrane helix</keyword>
<feature type="domain" description="STAS" evidence="6">
    <location>
        <begin position="443"/>
        <end position="545"/>
    </location>
</feature>
<dbReference type="InterPro" id="IPR001902">
    <property type="entry name" value="SLC26A/SulP_fam"/>
</dbReference>
<feature type="transmembrane region" description="Helical" evidence="5">
    <location>
        <begin position="126"/>
        <end position="149"/>
    </location>
</feature>
<evidence type="ECO:0000313" key="8">
    <source>
        <dbReference type="Proteomes" id="UP000238430"/>
    </source>
</evidence>
<dbReference type="GO" id="GO:0055085">
    <property type="term" value="P:transmembrane transport"/>
    <property type="evidence" value="ECO:0007669"/>
    <property type="project" value="InterPro"/>
</dbReference>
<comment type="caution">
    <text evidence="7">The sequence shown here is derived from an EMBL/GenBank/DDBJ whole genome shotgun (WGS) entry which is preliminary data.</text>
</comment>
<feature type="transmembrane region" description="Helical" evidence="5">
    <location>
        <begin position="197"/>
        <end position="218"/>
    </location>
</feature>
<feature type="transmembrane region" description="Helical" evidence="5">
    <location>
        <begin position="238"/>
        <end position="261"/>
    </location>
</feature>
<feature type="transmembrane region" description="Helical" evidence="5">
    <location>
        <begin position="374"/>
        <end position="403"/>
    </location>
</feature>
<dbReference type="PROSITE" id="PS50801">
    <property type="entry name" value="STAS"/>
    <property type="match status" value="1"/>
</dbReference>
<comment type="subcellular location">
    <subcellularLocation>
        <location evidence="1">Membrane</location>
        <topology evidence="1">Multi-pass membrane protein</topology>
    </subcellularLocation>
</comment>
<dbReference type="GO" id="GO:0016020">
    <property type="term" value="C:membrane"/>
    <property type="evidence" value="ECO:0007669"/>
    <property type="project" value="UniProtKB-SubCell"/>
</dbReference>
<dbReference type="Pfam" id="PF01740">
    <property type="entry name" value="STAS"/>
    <property type="match status" value="1"/>
</dbReference>
<feature type="transmembrane region" description="Helical" evidence="5">
    <location>
        <begin position="324"/>
        <end position="354"/>
    </location>
</feature>
<dbReference type="RefSeq" id="WP_106678017.1">
    <property type="nucleotide sequence ID" value="NZ_JACHWV010000001.1"/>
</dbReference>
<gene>
    <name evidence="7" type="ORF">C7H61_05860</name>
</gene>
<evidence type="ECO:0000256" key="2">
    <source>
        <dbReference type="ARBA" id="ARBA00022692"/>
    </source>
</evidence>
<feature type="transmembrane region" description="Helical" evidence="5">
    <location>
        <begin position="95"/>
        <end position="119"/>
    </location>
</feature>
<dbReference type="OrthoDB" id="9771198at2"/>
<dbReference type="CDD" id="cd07042">
    <property type="entry name" value="STAS_SulP_like_sulfate_transporter"/>
    <property type="match status" value="1"/>
</dbReference>
<dbReference type="InterPro" id="IPR036513">
    <property type="entry name" value="STAS_dom_sf"/>
</dbReference>
<dbReference type="PANTHER" id="PTHR11814">
    <property type="entry name" value="SULFATE TRANSPORTER"/>
    <property type="match status" value="1"/>
</dbReference>
<dbReference type="Gene3D" id="3.30.750.24">
    <property type="entry name" value="STAS domain"/>
    <property type="match status" value="1"/>
</dbReference>
<evidence type="ECO:0000313" key="7">
    <source>
        <dbReference type="EMBL" id="PSG92103.1"/>
    </source>
</evidence>
<dbReference type="Proteomes" id="UP000238430">
    <property type="component" value="Unassembled WGS sequence"/>
</dbReference>
<dbReference type="EMBL" id="PXOT01000020">
    <property type="protein sequence ID" value="PSG92103.1"/>
    <property type="molecule type" value="Genomic_DNA"/>
</dbReference>
<feature type="transmembrane region" description="Helical" evidence="5">
    <location>
        <begin position="41"/>
        <end position="59"/>
    </location>
</feature>
<dbReference type="Pfam" id="PF00916">
    <property type="entry name" value="Sulfate_transp"/>
    <property type="match status" value="1"/>
</dbReference>
<evidence type="ECO:0000259" key="6">
    <source>
        <dbReference type="PROSITE" id="PS50801"/>
    </source>
</evidence>
<evidence type="ECO:0000256" key="5">
    <source>
        <dbReference type="SAM" id="Phobius"/>
    </source>
</evidence>
<keyword evidence="8" id="KW-1185">Reference proteome</keyword>
<dbReference type="InterPro" id="IPR011547">
    <property type="entry name" value="SLC26A/SulP_dom"/>
</dbReference>
<protein>
    <submittedName>
        <fullName evidence="7">Sodium-independent anion transporter</fullName>
    </submittedName>
</protein>
<dbReference type="AlphaFoldDB" id="A0A2T1NGW5"/>
<organism evidence="7 8">
    <name type="scientific">Mesoflavibacter zeaxanthinifaciens subsp. sabulilitoris</name>
    <dbReference type="NCBI Taxonomy" id="1520893"/>
    <lineage>
        <taxon>Bacteria</taxon>
        <taxon>Pseudomonadati</taxon>
        <taxon>Bacteroidota</taxon>
        <taxon>Flavobacteriia</taxon>
        <taxon>Flavobacteriales</taxon>
        <taxon>Flavobacteriaceae</taxon>
        <taxon>Mesoflavibacter</taxon>
    </lineage>
</organism>
<reference evidence="7 8" key="1">
    <citation type="submission" date="2018-03" db="EMBL/GenBank/DDBJ databases">
        <title>Mesoflavibacter sp. HG37 and Mesoflavibacter sp. HG96 sp.nov., two marine bacteria isolated from seawater of Western Pacific Ocean.</title>
        <authorList>
            <person name="Cheng H."/>
            <person name="Wu Y.-H."/>
            <person name="Guo L.-L."/>
            <person name="Xu X.-W."/>
        </authorList>
    </citation>
    <scope>NUCLEOTIDE SEQUENCE [LARGE SCALE GENOMIC DNA]</scope>
    <source>
        <strain evidence="7 8">KCTC 42117</strain>
    </source>
</reference>
<keyword evidence="2 5" id="KW-0812">Transmembrane</keyword>
<accession>A0A2T1NGW5</accession>
<evidence type="ECO:0000256" key="3">
    <source>
        <dbReference type="ARBA" id="ARBA00022989"/>
    </source>
</evidence>
<evidence type="ECO:0000256" key="4">
    <source>
        <dbReference type="ARBA" id="ARBA00023136"/>
    </source>
</evidence>
<feature type="transmembrane region" description="Helical" evidence="5">
    <location>
        <begin position="169"/>
        <end position="190"/>
    </location>
</feature>